<dbReference type="Proteomes" id="UP000003811">
    <property type="component" value="Chromosome"/>
</dbReference>
<name>A0A8T8C0D9_PSEYM</name>
<accession>A0A8T8C0D9</accession>
<dbReference type="EMBL" id="CP047260">
    <property type="protein sequence ID" value="QHE96864.1"/>
    <property type="molecule type" value="Genomic_DNA"/>
</dbReference>
<evidence type="ECO:0000313" key="1">
    <source>
        <dbReference type="EMBL" id="QHE96864.1"/>
    </source>
</evidence>
<protein>
    <submittedName>
        <fullName evidence="1">Uncharacterized protein</fullName>
    </submittedName>
</protein>
<organism evidence="1 2">
    <name type="scientific">Pseudomonas syringae pv. maculicola str. ES4326</name>
    <dbReference type="NCBI Taxonomy" id="629265"/>
    <lineage>
        <taxon>Bacteria</taxon>
        <taxon>Pseudomonadati</taxon>
        <taxon>Pseudomonadota</taxon>
        <taxon>Gammaproteobacteria</taxon>
        <taxon>Pseudomonadales</taxon>
        <taxon>Pseudomonadaceae</taxon>
        <taxon>Pseudomonas</taxon>
    </lineage>
</organism>
<dbReference type="RefSeq" id="WP_007249791.1">
    <property type="nucleotide sequence ID" value="NZ_CP047260.1"/>
</dbReference>
<gene>
    <name evidence="1" type="ORF">PMA4326_009660</name>
</gene>
<reference evidence="1 2" key="1">
    <citation type="journal article" date="2011" name="PLoS Pathog.">
        <title>Dynamic evolution of pathogenicity revealed by sequencing and comparative genomics of 19 Pseudomonas syringae isolates.</title>
        <authorList>
            <person name="Baltrus D.A."/>
            <person name="Nishimura M.T."/>
            <person name="Romanchuk A."/>
            <person name="Chang J.H."/>
            <person name="Mukhtar M.S."/>
            <person name="Cherkis K."/>
            <person name="Roach J."/>
            <person name="Grant S.R."/>
            <person name="Jones C.D."/>
            <person name="Dangl J.L."/>
        </authorList>
    </citation>
    <scope>NUCLEOTIDE SEQUENCE [LARGE SCALE GENOMIC DNA]</scope>
    <source>
        <strain evidence="1 2">ES4326</strain>
    </source>
</reference>
<proteinExistence type="predicted"/>
<sequence length="173" mass="18484">MSNVEMNDQALPLGFVYTLEVVDQFGQVIDSRTCKNIIPQVGINHVVGLIRGSAAPIANWYMGIYEGNFVPASGTTAANLQSDAQECVAYNEATRPEWQDAYDGTQLISNIANRAEFTMSATKRIYGGFICANSAKGSNTGVLLSIARFSSPLDMPVGTIGRLATSITILPAS</sequence>
<evidence type="ECO:0000313" key="2">
    <source>
        <dbReference type="Proteomes" id="UP000003811"/>
    </source>
</evidence>
<dbReference type="AlphaFoldDB" id="A0A8T8C0D9"/>